<dbReference type="KEGG" id="saca:FFV09_20200"/>
<reference evidence="8 9" key="1">
    <citation type="submission" date="2019-06" db="EMBL/GenBank/DDBJ databases">
        <title>Saccharibacillus brassicae sp. nov., an endophytic bacterium isolated from Chinese cabbage seeds (Brassica pekinensis).</title>
        <authorList>
            <person name="Jiang L."/>
            <person name="Lee J."/>
            <person name="Kim S.W."/>
        </authorList>
    </citation>
    <scope>NUCLEOTIDE SEQUENCE [LARGE SCALE GENOMIC DNA]</scope>
    <source>
        <strain evidence="9">KCTC 43072 / ATSA2</strain>
    </source>
</reference>
<dbReference type="InterPro" id="IPR010225">
    <property type="entry name" value="HrpB"/>
</dbReference>
<feature type="region of interest" description="Disordered" evidence="5">
    <location>
        <begin position="842"/>
        <end position="862"/>
    </location>
</feature>
<protein>
    <submittedName>
        <fullName evidence="8">ATP-dependent helicase HrpB</fullName>
    </submittedName>
</protein>
<dbReference type="GO" id="GO:0004386">
    <property type="term" value="F:helicase activity"/>
    <property type="evidence" value="ECO:0007669"/>
    <property type="project" value="UniProtKB-KW"/>
</dbReference>
<feature type="region of interest" description="Disordered" evidence="5">
    <location>
        <begin position="1"/>
        <end position="36"/>
    </location>
</feature>
<dbReference type="Pfam" id="PF00271">
    <property type="entry name" value="Helicase_C"/>
    <property type="match status" value="1"/>
</dbReference>
<keyword evidence="3 8" id="KW-0347">Helicase</keyword>
<dbReference type="PROSITE" id="PS51194">
    <property type="entry name" value="HELICASE_CTER"/>
    <property type="match status" value="1"/>
</dbReference>
<dbReference type="AlphaFoldDB" id="A0A4Y6V2X7"/>
<evidence type="ECO:0000259" key="7">
    <source>
        <dbReference type="PROSITE" id="PS51194"/>
    </source>
</evidence>
<dbReference type="PANTHER" id="PTHR43519:SF1">
    <property type="entry name" value="ATP-DEPENDENT RNA HELICASE HRPB"/>
    <property type="match status" value="1"/>
</dbReference>
<dbReference type="SMART" id="SM00487">
    <property type="entry name" value="DEXDc"/>
    <property type="match status" value="1"/>
</dbReference>
<dbReference type="OrthoDB" id="9808833at2"/>
<dbReference type="NCBIfam" id="TIGR01970">
    <property type="entry name" value="DEAH_box_HrpB"/>
    <property type="match status" value="1"/>
</dbReference>
<gene>
    <name evidence="8" type="primary">hrpB</name>
    <name evidence="8" type="ORF">FFV09_20200</name>
</gene>
<keyword evidence="9" id="KW-1185">Reference proteome</keyword>
<evidence type="ECO:0000313" key="9">
    <source>
        <dbReference type="Proteomes" id="UP000316968"/>
    </source>
</evidence>
<dbReference type="CDD" id="cd17990">
    <property type="entry name" value="DEXHc_HrpB"/>
    <property type="match status" value="1"/>
</dbReference>
<dbReference type="InterPro" id="IPR013689">
    <property type="entry name" value="RNA_helicase_ATP-dep_HrpB_C"/>
</dbReference>
<dbReference type="PIRSF" id="PIRSF005496">
    <property type="entry name" value="ATP_hel_hrpB"/>
    <property type="match status" value="1"/>
</dbReference>
<evidence type="ECO:0000259" key="6">
    <source>
        <dbReference type="PROSITE" id="PS51192"/>
    </source>
</evidence>
<evidence type="ECO:0000256" key="2">
    <source>
        <dbReference type="ARBA" id="ARBA00022801"/>
    </source>
</evidence>
<dbReference type="InterPro" id="IPR001650">
    <property type="entry name" value="Helicase_C-like"/>
</dbReference>
<dbReference type="Gene3D" id="3.40.50.300">
    <property type="entry name" value="P-loop containing nucleotide triphosphate hydrolases"/>
    <property type="match status" value="2"/>
</dbReference>
<feature type="compositionally biased region" description="Basic and acidic residues" evidence="5">
    <location>
        <begin position="7"/>
        <end position="22"/>
    </location>
</feature>
<dbReference type="Gene3D" id="1.20.120.1080">
    <property type="match status" value="1"/>
</dbReference>
<feature type="domain" description="Helicase C-terminal" evidence="7">
    <location>
        <begin position="236"/>
        <end position="402"/>
    </location>
</feature>
<dbReference type="GO" id="GO:0005524">
    <property type="term" value="F:ATP binding"/>
    <property type="evidence" value="ECO:0007669"/>
    <property type="project" value="UniProtKB-KW"/>
</dbReference>
<accession>A0A4Y6V2X7</accession>
<dbReference type="CDD" id="cd18791">
    <property type="entry name" value="SF2_C_RHA"/>
    <property type="match status" value="1"/>
</dbReference>
<dbReference type="GO" id="GO:0016787">
    <property type="term" value="F:hydrolase activity"/>
    <property type="evidence" value="ECO:0007669"/>
    <property type="project" value="UniProtKB-KW"/>
</dbReference>
<dbReference type="PANTHER" id="PTHR43519">
    <property type="entry name" value="ATP-DEPENDENT RNA HELICASE HRPB"/>
    <property type="match status" value="1"/>
</dbReference>
<dbReference type="InterPro" id="IPR049614">
    <property type="entry name" value="HrpB_DEXH"/>
</dbReference>
<dbReference type="SUPFAM" id="SSF52540">
    <property type="entry name" value="P-loop containing nucleoside triphosphate hydrolases"/>
    <property type="match status" value="1"/>
</dbReference>
<keyword evidence="1" id="KW-0547">Nucleotide-binding</keyword>
<dbReference type="PROSITE" id="PS51192">
    <property type="entry name" value="HELICASE_ATP_BIND_1"/>
    <property type="match status" value="1"/>
</dbReference>
<dbReference type="InterPro" id="IPR048333">
    <property type="entry name" value="HA2_WH"/>
</dbReference>
<dbReference type="Pfam" id="PF08482">
    <property type="entry name" value="HrpB_C"/>
    <property type="match status" value="1"/>
</dbReference>
<sequence length="862" mass="93947">MQSKQGKGREDSGRSEIADHGHSGGGQQREVGRQELPVDRALPELKRSLAANRPAILIAQPGAGKTTRVPPALLNEPWLDGRKILMLEPRRLAAVSAADYIAESFGETSGGTVGYRIALDSKTGRNTRIEVVTEGILTRMLQSDPSLEDVGLVIFDEFHERNLQGDLGLALALQSRMVLREDLRLLVMSATIDPEPVSRVLGGADVIRSEGRVYPVETIHVPASRELPLERRTAQAVRRAWDETDGDVLVFLPGVREIARAREELLRGGGLPGAEILPLHGGLGREEQRRAVRPSAGGRRKIVLSTTLAESSITVEGVTAVVDSGLIRTQAFSPRTGMSRLVTLTESLESADQRRGRAGRTAPGRCYRLWSREEESGMPAARVPEMLQSDLAPLALELAAWGVRDPRELDWIDAPPEAGYAEALALLRRLHALGDDGVITAEGRAMSALGVHPRLARMIRRAVGRGLGALACDLAALLQEQANSPAPSGGAVTDAASLLPRLEALQASPRFFGGARTPEDRAAERAARLRAIAGLPAGPSGDPAAAGLLLAYAFPDRVGRRRGGGRFLLSGGRGAFVPERELLSREEYLVAADIDDRGAEGRIWLAAPLEAHDVERFAAEEGTEEIRVEWDAEREAVSALRIRRIGAVVLRSVQVSSPDADDVAAALLAGIRASEGRLLPWSKEARELQHRMRFMHAADDAFPASDDAALLADLEDWLLPYAAGVRSAAQLRKLNLAQLLEQRLTWEQRRTLDAEAPTRLTVPSGSRITVDYSDPERPSVAVKLQEMFGQTQTPRIGRGRVPVTVQLLSPARRPVQITSDLANFWKETYFEVKKDLKGRYPKHYWPDDPNGAEATRHVRPRR</sequence>
<evidence type="ECO:0000313" key="8">
    <source>
        <dbReference type="EMBL" id="QDH22971.1"/>
    </source>
</evidence>
<dbReference type="RefSeq" id="WP_141449508.1">
    <property type="nucleotide sequence ID" value="NZ_CP041217.1"/>
</dbReference>
<dbReference type="GO" id="GO:0003676">
    <property type="term" value="F:nucleic acid binding"/>
    <property type="evidence" value="ECO:0007669"/>
    <property type="project" value="InterPro"/>
</dbReference>
<evidence type="ECO:0000256" key="4">
    <source>
        <dbReference type="ARBA" id="ARBA00022840"/>
    </source>
</evidence>
<dbReference type="SMART" id="SM00847">
    <property type="entry name" value="HA2"/>
    <property type="match status" value="1"/>
</dbReference>
<dbReference type="InterPro" id="IPR007502">
    <property type="entry name" value="Helicase-assoc_dom"/>
</dbReference>
<dbReference type="InterPro" id="IPR027417">
    <property type="entry name" value="P-loop_NTPase"/>
</dbReference>
<dbReference type="FunFam" id="3.40.50.300:FF:002125">
    <property type="entry name" value="ATP-dependent helicase HrpB"/>
    <property type="match status" value="1"/>
</dbReference>
<organism evidence="8 9">
    <name type="scientific">Saccharibacillus brassicae</name>
    <dbReference type="NCBI Taxonomy" id="2583377"/>
    <lineage>
        <taxon>Bacteria</taxon>
        <taxon>Bacillati</taxon>
        <taxon>Bacillota</taxon>
        <taxon>Bacilli</taxon>
        <taxon>Bacillales</taxon>
        <taxon>Paenibacillaceae</taxon>
        <taxon>Saccharibacillus</taxon>
    </lineage>
</organism>
<evidence type="ECO:0000256" key="1">
    <source>
        <dbReference type="ARBA" id="ARBA00022741"/>
    </source>
</evidence>
<evidence type="ECO:0000256" key="5">
    <source>
        <dbReference type="SAM" id="MobiDB-lite"/>
    </source>
</evidence>
<dbReference type="InterPro" id="IPR014001">
    <property type="entry name" value="Helicase_ATP-bd"/>
</dbReference>
<dbReference type="Proteomes" id="UP000316968">
    <property type="component" value="Chromosome"/>
</dbReference>
<keyword evidence="2" id="KW-0378">Hydrolase</keyword>
<dbReference type="EMBL" id="CP041217">
    <property type="protein sequence ID" value="QDH22971.1"/>
    <property type="molecule type" value="Genomic_DNA"/>
</dbReference>
<dbReference type="Pfam" id="PF04408">
    <property type="entry name" value="WHD_HA2"/>
    <property type="match status" value="1"/>
</dbReference>
<keyword evidence="4" id="KW-0067">ATP-binding</keyword>
<dbReference type="InterPro" id="IPR011545">
    <property type="entry name" value="DEAD/DEAH_box_helicase_dom"/>
</dbReference>
<name>A0A4Y6V2X7_SACBS</name>
<evidence type="ECO:0000256" key="3">
    <source>
        <dbReference type="ARBA" id="ARBA00022806"/>
    </source>
</evidence>
<proteinExistence type="predicted"/>
<feature type="domain" description="Helicase ATP-binding" evidence="6">
    <location>
        <begin position="46"/>
        <end position="210"/>
    </location>
</feature>
<dbReference type="Pfam" id="PF00270">
    <property type="entry name" value="DEAD"/>
    <property type="match status" value="1"/>
</dbReference>
<dbReference type="SMART" id="SM00490">
    <property type="entry name" value="HELICc"/>
    <property type="match status" value="1"/>
</dbReference>